<dbReference type="GO" id="GO:0004497">
    <property type="term" value="F:monooxygenase activity"/>
    <property type="evidence" value="ECO:0007669"/>
    <property type="project" value="UniProtKB-KW"/>
</dbReference>
<dbReference type="InterPro" id="IPR025700">
    <property type="entry name" value="Lys/Orn_oxygenase"/>
</dbReference>
<evidence type="ECO:0000256" key="4">
    <source>
        <dbReference type="ARBA" id="ARBA00013076"/>
    </source>
</evidence>
<dbReference type="Pfam" id="PF13434">
    <property type="entry name" value="Lys_Orn_oxgnase"/>
    <property type="match status" value="1"/>
</dbReference>
<dbReference type="PRINTS" id="PR00368">
    <property type="entry name" value="FADPNR"/>
</dbReference>
<comment type="pathway">
    <text evidence="2">Siderophore biosynthesis.</text>
</comment>
<organism evidence="16 17">
    <name type="scientific">Phytohabitans maris</name>
    <dbReference type="NCBI Taxonomy" id="3071409"/>
    <lineage>
        <taxon>Bacteria</taxon>
        <taxon>Bacillati</taxon>
        <taxon>Actinomycetota</taxon>
        <taxon>Actinomycetes</taxon>
        <taxon>Micromonosporales</taxon>
        <taxon>Micromonosporaceae</taxon>
    </lineage>
</organism>
<comment type="similarity">
    <text evidence="3">Belongs to the lysine N(6)-hydroxylase/L-ornithine N(5)-oxygenase family.</text>
</comment>
<sequence length="448" mass="49365">MAMDEMDDERPVASEDRADDQVDILGIGFGPANLSLAIAIVEYNERHPVGQRLTARFVDAQRQFGWHDGMLLPGTTMQISFLKDLVSPRTPTSPFTFLNYLQEQGRLSDFINLKTFFPTRREFRGYLSWAANRIDIPVSYGTRATCIDWSGGRFEVTLESIVDGSATTTVAARSVVIGTGIQPVLPVGIVPGARVFHNHQLLSRLAGLPSRPHSRFLVVGSGQSAAEVAAYLHDAYPDAEVHASFRRFGYTPSDDTPYANRIFDPEAVDEFYTAPPELKQQLLDYHWLTNYSAVDADLIMDLYQREYDEKIRGVRRLIVHRVTGIERLSEGADGVTVTIRDLGDRGSITLEVDAAVFATGFRPAEVRGMLGPSIDGSSSFEGDLPIVERDYRLRLPSVSGRIFLNGGVQHSHGLTASLLSNVAGRAADILRAVTEDEPASQPDHSATQ</sequence>
<evidence type="ECO:0000313" key="17">
    <source>
        <dbReference type="Proteomes" id="UP001230908"/>
    </source>
</evidence>
<gene>
    <name evidence="16" type="ORF">RB614_33965</name>
</gene>
<comment type="catalytic activity">
    <reaction evidence="15">
        <text>L-lysine + NADPH + O2 = N(6)-hydroxy-L-lysine + NADP(+) + H2O</text>
        <dbReference type="Rhea" id="RHEA:23228"/>
        <dbReference type="ChEBI" id="CHEBI:15377"/>
        <dbReference type="ChEBI" id="CHEBI:15379"/>
        <dbReference type="ChEBI" id="CHEBI:32551"/>
        <dbReference type="ChEBI" id="CHEBI:57783"/>
        <dbReference type="ChEBI" id="CHEBI:57820"/>
        <dbReference type="ChEBI" id="CHEBI:58349"/>
        <dbReference type="EC" id="1.14.13.59"/>
    </reaction>
</comment>
<dbReference type="RefSeq" id="WP_308716798.1">
    <property type="nucleotide sequence ID" value="NZ_JAVHUY010000043.1"/>
</dbReference>
<evidence type="ECO:0000313" key="16">
    <source>
        <dbReference type="EMBL" id="MDQ7909538.1"/>
    </source>
</evidence>
<protein>
    <recommendedName>
        <fullName evidence="5">L-lysine N6-monooxygenase MbtG</fullName>
        <ecNumber evidence="4">1.14.13.59</ecNumber>
    </recommendedName>
    <alternativeName>
        <fullName evidence="14">Lysine 6-N-hydroxylase</fullName>
    </alternativeName>
    <alternativeName>
        <fullName evidence="13">Lysine N6-hydroxylase</fullName>
    </alternativeName>
    <alternativeName>
        <fullName evidence="11">Lysine-N-oxygenase</fullName>
    </alternativeName>
    <alternativeName>
        <fullName evidence="12">Mycobactin synthase protein G</fullName>
    </alternativeName>
</protein>
<evidence type="ECO:0000256" key="1">
    <source>
        <dbReference type="ARBA" id="ARBA00001974"/>
    </source>
</evidence>
<evidence type="ECO:0000256" key="5">
    <source>
        <dbReference type="ARBA" id="ARBA00016406"/>
    </source>
</evidence>
<evidence type="ECO:0000256" key="14">
    <source>
        <dbReference type="ARBA" id="ARBA00032738"/>
    </source>
</evidence>
<keyword evidence="7" id="KW-0274">FAD</keyword>
<evidence type="ECO:0000256" key="10">
    <source>
        <dbReference type="ARBA" id="ARBA00023033"/>
    </source>
</evidence>
<reference evidence="16 17" key="1">
    <citation type="submission" date="2023-08" db="EMBL/GenBank/DDBJ databases">
        <title>Phytohabitans sansha sp. nov., isolated from marine sediment.</title>
        <authorList>
            <person name="Zhao Y."/>
            <person name="Yi K."/>
        </authorList>
    </citation>
    <scope>NUCLEOTIDE SEQUENCE [LARGE SCALE GENOMIC DNA]</scope>
    <source>
        <strain evidence="16 17">ZYX-F-186</strain>
    </source>
</reference>
<proteinExistence type="inferred from homology"/>
<evidence type="ECO:0000256" key="3">
    <source>
        <dbReference type="ARBA" id="ARBA00007588"/>
    </source>
</evidence>
<evidence type="ECO:0000256" key="15">
    <source>
        <dbReference type="ARBA" id="ARBA00048407"/>
    </source>
</evidence>
<dbReference type="EMBL" id="JAVHUY010000043">
    <property type="protein sequence ID" value="MDQ7909538.1"/>
    <property type="molecule type" value="Genomic_DNA"/>
</dbReference>
<evidence type="ECO:0000256" key="8">
    <source>
        <dbReference type="ARBA" id="ARBA00022857"/>
    </source>
</evidence>
<comment type="caution">
    <text evidence="16">The sequence shown here is derived from an EMBL/GenBank/DDBJ whole genome shotgun (WGS) entry which is preliminary data.</text>
</comment>
<evidence type="ECO:0000256" key="6">
    <source>
        <dbReference type="ARBA" id="ARBA00022630"/>
    </source>
</evidence>
<dbReference type="PANTHER" id="PTHR42802:SF1">
    <property type="entry name" value="L-ORNITHINE N(5)-MONOOXYGENASE"/>
    <property type="match status" value="1"/>
</dbReference>
<evidence type="ECO:0000256" key="13">
    <source>
        <dbReference type="ARBA" id="ARBA00032493"/>
    </source>
</evidence>
<evidence type="ECO:0000256" key="11">
    <source>
        <dbReference type="ARBA" id="ARBA00029939"/>
    </source>
</evidence>
<name>A0ABU0ZR89_9ACTN</name>
<keyword evidence="10 16" id="KW-0503">Monooxygenase</keyword>
<keyword evidence="8" id="KW-0521">NADP</keyword>
<dbReference type="InterPro" id="IPR036188">
    <property type="entry name" value="FAD/NAD-bd_sf"/>
</dbReference>
<evidence type="ECO:0000256" key="12">
    <source>
        <dbReference type="ARBA" id="ARBA00031158"/>
    </source>
</evidence>
<dbReference type="Proteomes" id="UP001230908">
    <property type="component" value="Unassembled WGS sequence"/>
</dbReference>
<keyword evidence="17" id="KW-1185">Reference proteome</keyword>
<comment type="cofactor">
    <cofactor evidence="1">
        <name>FAD</name>
        <dbReference type="ChEBI" id="CHEBI:57692"/>
    </cofactor>
</comment>
<evidence type="ECO:0000256" key="9">
    <source>
        <dbReference type="ARBA" id="ARBA00023002"/>
    </source>
</evidence>
<keyword evidence="9" id="KW-0560">Oxidoreductase</keyword>
<dbReference type="Gene3D" id="3.50.50.60">
    <property type="entry name" value="FAD/NAD(P)-binding domain"/>
    <property type="match status" value="1"/>
</dbReference>
<keyword evidence="6" id="KW-0285">Flavoprotein</keyword>
<dbReference type="PANTHER" id="PTHR42802">
    <property type="entry name" value="MONOOXYGENASE"/>
    <property type="match status" value="1"/>
</dbReference>
<accession>A0ABU0ZR89</accession>
<dbReference type="EC" id="1.14.13.59" evidence="4"/>
<evidence type="ECO:0000256" key="7">
    <source>
        <dbReference type="ARBA" id="ARBA00022827"/>
    </source>
</evidence>
<dbReference type="SUPFAM" id="SSF51905">
    <property type="entry name" value="FAD/NAD(P)-binding domain"/>
    <property type="match status" value="2"/>
</dbReference>
<dbReference type="PRINTS" id="PR00411">
    <property type="entry name" value="PNDRDTASEI"/>
</dbReference>
<evidence type="ECO:0000256" key="2">
    <source>
        <dbReference type="ARBA" id="ARBA00004924"/>
    </source>
</evidence>